<comment type="caution">
    <text evidence="1">The sequence shown here is derived from an EMBL/GenBank/DDBJ whole genome shotgun (WGS) entry which is preliminary data.</text>
</comment>
<evidence type="ECO:0000313" key="2">
    <source>
        <dbReference type="Proteomes" id="UP000013085"/>
    </source>
</evidence>
<dbReference type="Proteomes" id="UP000013085">
    <property type="component" value="Unassembled WGS sequence"/>
</dbReference>
<gene>
    <name evidence="1" type="ORF">HMPREF1090_01971</name>
</gene>
<dbReference type="PATRIC" id="fig|999408.3.peg.2116"/>
<dbReference type="EMBL" id="AGYR01000018">
    <property type="protein sequence ID" value="ENZ17201.1"/>
    <property type="molecule type" value="Genomic_DNA"/>
</dbReference>
<name>A0A0E2HC51_9FIRM</name>
<sequence>MEKRKLLLKDGTAIILEAGSCLGQMEAAYEGREALMTDWEKMTKENLSRVQIKNGDTVTGTYEHLILGDPVLVVRGKEDGTLLASWGIRERTELEKLADRVGAVEETTDVLAMDALTGGEGA</sequence>
<evidence type="ECO:0000313" key="1">
    <source>
        <dbReference type="EMBL" id="ENZ17201.1"/>
    </source>
</evidence>
<proteinExistence type="predicted"/>
<organism evidence="1 2">
    <name type="scientific">[Clostridium] clostridioforme 90A8</name>
    <dbReference type="NCBI Taxonomy" id="999408"/>
    <lineage>
        <taxon>Bacteria</taxon>
        <taxon>Bacillati</taxon>
        <taxon>Bacillota</taxon>
        <taxon>Clostridia</taxon>
        <taxon>Lachnospirales</taxon>
        <taxon>Lachnospiraceae</taxon>
        <taxon>Enterocloster</taxon>
    </lineage>
</organism>
<reference evidence="1 2" key="1">
    <citation type="submission" date="2013-01" db="EMBL/GenBank/DDBJ databases">
        <title>The Genome Sequence of Clostridium clostridioforme 90A8.</title>
        <authorList>
            <consortium name="The Broad Institute Genome Sequencing Platform"/>
            <person name="Earl A."/>
            <person name="Ward D."/>
            <person name="Feldgarden M."/>
            <person name="Gevers D."/>
            <person name="Courvalin P."/>
            <person name="Lambert T."/>
            <person name="Walker B."/>
            <person name="Young S.K."/>
            <person name="Zeng Q."/>
            <person name="Gargeya S."/>
            <person name="Fitzgerald M."/>
            <person name="Haas B."/>
            <person name="Abouelleil A."/>
            <person name="Alvarado L."/>
            <person name="Arachchi H.M."/>
            <person name="Berlin A.M."/>
            <person name="Chapman S.B."/>
            <person name="Dewar J."/>
            <person name="Goldberg J."/>
            <person name="Griggs A."/>
            <person name="Gujja S."/>
            <person name="Hansen M."/>
            <person name="Howarth C."/>
            <person name="Imamovic A."/>
            <person name="Larimer J."/>
            <person name="McCowan C."/>
            <person name="Murphy C."/>
            <person name="Neiman D."/>
            <person name="Pearson M."/>
            <person name="Priest M."/>
            <person name="Roberts A."/>
            <person name="Saif S."/>
            <person name="Shea T."/>
            <person name="Sisk P."/>
            <person name="Sykes S."/>
            <person name="Wortman J."/>
            <person name="Nusbaum C."/>
            <person name="Birren B."/>
        </authorList>
    </citation>
    <scope>NUCLEOTIDE SEQUENCE [LARGE SCALE GENOMIC DNA]</scope>
    <source>
        <strain evidence="1 2">90A8</strain>
    </source>
</reference>
<dbReference type="AlphaFoldDB" id="A0A0E2HC51"/>
<dbReference type="HOGENOM" id="CLU_155090_0_0_9"/>
<protein>
    <submittedName>
        <fullName evidence="1">Uncharacterized protein</fullName>
    </submittedName>
</protein>
<accession>A0A0E2HC51</accession>
<dbReference type="RefSeq" id="WP_002595614.1">
    <property type="nucleotide sequence ID" value="NZ_KB851019.1"/>
</dbReference>